<dbReference type="Gene3D" id="1.10.10.1420">
    <property type="entry name" value="DNA replication factor Cdt1, C-terminal WH domain"/>
    <property type="match status" value="1"/>
</dbReference>
<dbReference type="GeneID" id="55968780"/>
<comment type="caution">
    <text evidence="5">The sequence shown here is derived from an EMBL/GenBank/DDBJ whole genome shotgun (WGS) entry which is preliminary data.</text>
</comment>
<feature type="compositionally biased region" description="Low complexity" evidence="3">
    <location>
        <begin position="103"/>
        <end position="119"/>
    </location>
</feature>
<evidence type="ECO:0000256" key="1">
    <source>
        <dbReference type="ARBA" id="ARBA00008356"/>
    </source>
</evidence>
<name>A0A9P4YU44_9HYPO</name>
<evidence type="ECO:0000256" key="2">
    <source>
        <dbReference type="ARBA" id="ARBA00023306"/>
    </source>
</evidence>
<dbReference type="AlphaFoldDB" id="A0A9P4YU44"/>
<dbReference type="Pfam" id="PF16679">
    <property type="entry name" value="CDT1_C"/>
    <property type="match status" value="1"/>
</dbReference>
<proteinExistence type="inferred from homology"/>
<feature type="domain" description="DNA replication factor Cdt1 C-terminal" evidence="4">
    <location>
        <begin position="378"/>
        <end position="477"/>
    </location>
</feature>
<evidence type="ECO:0000256" key="3">
    <source>
        <dbReference type="SAM" id="MobiDB-lite"/>
    </source>
</evidence>
<dbReference type="EMBL" id="JAANYQ010000014">
    <property type="protein sequence ID" value="KAF4121064.1"/>
    <property type="molecule type" value="Genomic_DNA"/>
</dbReference>
<keyword evidence="6" id="KW-1185">Reference proteome</keyword>
<organism evidence="5 6">
    <name type="scientific">Geosmithia morbida</name>
    <dbReference type="NCBI Taxonomy" id="1094350"/>
    <lineage>
        <taxon>Eukaryota</taxon>
        <taxon>Fungi</taxon>
        <taxon>Dikarya</taxon>
        <taxon>Ascomycota</taxon>
        <taxon>Pezizomycotina</taxon>
        <taxon>Sordariomycetes</taxon>
        <taxon>Hypocreomycetidae</taxon>
        <taxon>Hypocreales</taxon>
        <taxon>Bionectriaceae</taxon>
        <taxon>Geosmithia</taxon>
    </lineage>
</organism>
<feature type="compositionally biased region" description="Basic and acidic residues" evidence="3">
    <location>
        <begin position="137"/>
        <end position="146"/>
    </location>
</feature>
<reference evidence="5" key="1">
    <citation type="submission" date="2020-03" db="EMBL/GenBank/DDBJ databases">
        <title>Site-based positive gene gene selection in Geosmithia morbida across the United States reveals a broad range of putative effectors and factors for local host and environmental adapation.</title>
        <authorList>
            <person name="Onufrak A."/>
            <person name="Murdoch R.W."/>
            <person name="Gazis R."/>
            <person name="Huff M."/>
            <person name="Staton M."/>
            <person name="Klingeman W."/>
            <person name="Hadziabdic D."/>
        </authorList>
    </citation>
    <scope>NUCLEOTIDE SEQUENCE</scope>
    <source>
        <strain evidence="5">1262</strain>
    </source>
</reference>
<dbReference type="InterPro" id="IPR032054">
    <property type="entry name" value="Cdt1_C"/>
</dbReference>
<dbReference type="Pfam" id="PF26121">
    <property type="entry name" value="HTH_CDT1"/>
    <property type="match status" value="1"/>
</dbReference>
<accession>A0A9P4YU44</accession>
<keyword evidence="2" id="KW-0131">Cell cycle</keyword>
<feature type="compositionally biased region" description="Low complexity" evidence="3">
    <location>
        <begin position="40"/>
        <end position="55"/>
    </location>
</feature>
<sequence>MARPTKRAQPTTTVNPTQAIGRFGRVSKGNRITPNQGKKAATTSPSVAAAASPAATRKRKIQDDGSPITPRTVSFPPNDDDRVAAAPTSSKRACRRTRKPSLPAVEKPVAVSPPKKPSATARRGKVTAGGGAPAPSRRAEPAHEASEGALLAKSGRTVQTRIDDAFNRAAIKAPTAGPGENGLPPHLADLVDLHRAFVKSMTIQMAHSGSNIPVDVRSLAPNISLAWGKRQVTIDDIRRCVALQASAAARSPFLVTDYGRGKVCVELNADASPSVDEDGLCRQFEDGLRRVCADRARDDGDAMTDGDDVGVSLDALSLADLPRADIANRDLGLGANPILARGQRALTELHNDVVARQQDRDARKQAAPMLNRDGSRMSLLDRLRHRQLARDSARLPPSGPELERRAALSRVADVSSTISMLSLSKPASLPRQAFPMAAVLDRLRDSLRVPVSREEAAACVRVIASEVAPEWLRVVSLGGRENVVIQRNMQPVDRVLRERVDKLSV</sequence>
<evidence type="ECO:0000313" key="5">
    <source>
        <dbReference type="EMBL" id="KAF4121064.1"/>
    </source>
</evidence>
<comment type="similarity">
    <text evidence="1">Belongs to the Cdt1 family.</text>
</comment>
<protein>
    <recommendedName>
        <fullName evidence="4">DNA replication factor Cdt1 C-terminal domain-containing protein</fullName>
    </recommendedName>
</protein>
<dbReference type="InterPro" id="IPR038090">
    <property type="entry name" value="Cdt1_C_WH_dom_sf"/>
</dbReference>
<dbReference type="Proteomes" id="UP000749293">
    <property type="component" value="Unassembled WGS sequence"/>
</dbReference>
<feature type="region of interest" description="Disordered" evidence="3">
    <location>
        <begin position="1"/>
        <end position="154"/>
    </location>
</feature>
<dbReference type="OrthoDB" id="341730at2759"/>
<feature type="compositionally biased region" description="Polar residues" evidence="3">
    <location>
        <begin position="8"/>
        <end position="18"/>
    </location>
</feature>
<evidence type="ECO:0000313" key="6">
    <source>
        <dbReference type="Proteomes" id="UP000749293"/>
    </source>
</evidence>
<dbReference type="RefSeq" id="XP_035319716.1">
    <property type="nucleotide sequence ID" value="XM_035464530.1"/>
</dbReference>
<evidence type="ECO:0000259" key="4">
    <source>
        <dbReference type="Pfam" id="PF16679"/>
    </source>
</evidence>
<gene>
    <name evidence="5" type="ORF">GMORB2_2550</name>
</gene>